<name>A0ABV7YJ67_9ACTN</name>
<dbReference type="PROSITE" id="PS50893">
    <property type="entry name" value="ABC_TRANSPORTER_2"/>
    <property type="match status" value="1"/>
</dbReference>
<dbReference type="PANTHER" id="PTHR43776:SF7">
    <property type="entry name" value="D,D-DIPEPTIDE TRANSPORT ATP-BINDING PROTEIN DDPF-RELATED"/>
    <property type="match status" value="1"/>
</dbReference>
<dbReference type="InterPro" id="IPR017871">
    <property type="entry name" value="ABC_transporter-like_CS"/>
</dbReference>
<evidence type="ECO:0000256" key="2">
    <source>
        <dbReference type="ARBA" id="ARBA00022448"/>
    </source>
</evidence>
<comment type="caution">
    <text evidence="6">The sequence shown here is derived from an EMBL/GenBank/DDBJ whole genome shotgun (WGS) entry which is preliminary data.</text>
</comment>
<keyword evidence="3" id="KW-0547">Nucleotide-binding</keyword>
<dbReference type="Gene3D" id="3.40.50.300">
    <property type="entry name" value="P-loop containing nucleotide triphosphate hydrolases"/>
    <property type="match status" value="1"/>
</dbReference>
<dbReference type="InterPro" id="IPR050319">
    <property type="entry name" value="ABC_transp_ATP-bind"/>
</dbReference>
<dbReference type="SMART" id="SM00382">
    <property type="entry name" value="AAA"/>
    <property type="match status" value="1"/>
</dbReference>
<dbReference type="PANTHER" id="PTHR43776">
    <property type="entry name" value="TRANSPORT ATP-BINDING PROTEIN"/>
    <property type="match status" value="1"/>
</dbReference>
<evidence type="ECO:0000313" key="7">
    <source>
        <dbReference type="Proteomes" id="UP001595699"/>
    </source>
</evidence>
<evidence type="ECO:0000259" key="5">
    <source>
        <dbReference type="PROSITE" id="PS50893"/>
    </source>
</evidence>
<evidence type="ECO:0000256" key="4">
    <source>
        <dbReference type="ARBA" id="ARBA00022840"/>
    </source>
</evidence>
<proteinExistence type="inferred from homology"/>
<keyword evidence="2" id="KW-0813">Transport</keyword>
<reference evidence="7" key="1">
    <citation type="journal article" date="2019" name="Int. J. Syst. Evol. Microbiol.">
        <title>The Global Catalogue of Microorganisms (GCM) 10K type strain sequencing project: providing services to taxonomists for standard genome sequencing and annotation.</title>
        <authorList>
            <consortium name="The Broad Institute Genomics Platform"/>
            <consortium name="The Broad Institute Genome Sequencing Center for Infectious Disease"/>
            <person name="Wu L."/>
            <person name="Ma J."/>
        </authorList>
    </citation>
    <scope>NUCLEOTIDE SEQUENCE [LARGE SCALE GENOMIC DNA]</scope>
    <source>
        <strain evidence="7">CGMCC 4.7241</strain>
    </source>
</reference>
<dbReference type="InterPro" id="IPR003593">
    <property type="entry name" value="AAA+_ATPase"/>
</dbReference>
<protein>
    <submittedName>
        <fullName evidence="6">ABC transporter ATP-binding protein</fullName>
    </submittedName>
</protein>
<keyword evidence="4 6" id="KW-0067">ATP-binding</keyword>
<dbReference type="RefSeq" id="WP_205116384.1">
    <property type="nucleotide sequence ID" value="NZ_JAFBCM010000001.1"/>
</dbReference>
<sequence>MSEPLLDVTDLAVSLGRGRARREILHGVPLQVGAGEIVGLIGETGSGKTTLARTVLGLNRVDRGSASVLGTDVTRLRGSRLRDFRRRGTVQYVFQDPLQSLDPDVLVADSIGEGLVARGGYPRADVAALVSAALDLVALPTALGARLPGELSGGQRQRVAIARAMVLEPRLLLCDEPVSALDATNRIQILELLTALRRDGGLGMLFISHDLGSVAGITDRIAVLYRGEVVESGPTAQVLNEPTHPYTRLLIGSAPTLNGAGLGRSERQRLRALLDA</sequence>
<comment type="similarity">
    <text evidence="1">Belongs to the ABC transporter superfamily.</text>
</comment>
<feature type="domain" description="ABC transporter" evidence="5">
    <location>
        <begin position="6"/>
        <end position="251"/>
    </location>
</feature>
<dbReference type="Pfam" id="PF00005">
    <property type="entry name" value="ABC_tran"/>
    <property type="match status" value="1"/>
</dbReference>
<dbReference type="EMBL" id="JBHRZH010000030">
    <property type="protein sequence ID" value="MFC3764661.1"/>
    <property type="molecule type" value="Genomic_DNA"/>
</dbReference>
<dbReference type="InterPro" id="IPR003439">
    <property type="entry name" value="ABC_transporter-like_ATP-bd"/>
</dbReference>
<dbReference type="Pfam" id="PF08352">
    <property type="entry name" value="oligo_HPY"/>
    <property type="match status" value="1"/>
</dbReference>
<dbReference type="SUPFAM" id="SSF52540">
    <property type="entry name" value="P-loop containing nucleoside triphosphate hydrolases"/>
    <property type="match status" value="1"/>
</dbReference>
<gene>
    <name evidence="6" type="ORF">ACFOUW_27735</name>
</gene>
<keyword evidence="7" id="KW-1185">Reference proteome</keyword>
<dbReference type="InterPro" id="IPR027417">
    <property type="entry name" value="P-loop_NTPase"/>
</dbReference>
<evidence type="ECO:0000313" key="6">
    <source>
        <dbReference type="EMBL" id="MFC3764661.1"/>
    </source>
</evidence>
<dbReference type="GO" id="GO:0005524">
    <property type="term" value="F:ATP binding"/>
    <property type="evidence" value="ECO:0007669"/>
    <property type="project" value="UniProtKB-KW"/>
</dbReference>
<dbReference type="InterPro" id="IPR013563">
    <property type="entry name" value="Oligopep_ABC_C"/>
</dbReference>
<accession>A0ABV7YJ67</accession>
<organism evidence="6 7">
    <name type="scientific">Tenggerimyces flavus</name>
    <dbReference type="NCBI Taxonomy" id="1708749"/>
    <lineage>
        <taxon>Bacteria</taxon>
        <taxon>Bacillati</taxon>
        <taxon>Actinomycetota</taxon>
        <taxon>Actinomycetes</taxon>
        <taxon>Propionibacteriales</taxon>
        <taxon>Nocardioidaceae</taxon>
        <taxon>Tenggerimyces</taxon>
    </lineage>
</organism>
<dbReference type="CDD" id="cd03257">
    <property type="entry name" value="ABC_NikE_OppD_transporters"/>
    <property type="match status" value="1"/>
</dbReference>
<evidence type="ECO:0000256" key="1">
    <source>
        <dbReference type="ARBA" id="ARBA00005417"/>
    </source>
</evidence>
<dbReference type="Proteomes" id="UP001595699">
    <property type="component" value="Unassembled WGS sequence"/>
</dbReference>
<dbReference type="PROSITE" id="PS00211">
    <property type="entry name" value="ABC_TRANSPORTER_1"/>
    <property type="match status" value="1"/>
</dbReference>
<evidence type="ECO:0000256" key="3">
    <source>
        <dbReference type="ARBA" id="ARBA00022741"/>
    </source>
</evidence>